<dbReference type="PANTHER" id="PTHR43546:SF3">
    <property type="entry name" value="UPF0173 METAL-DEPENDENT HYDROLASE MJ1163"/>
    <property type="match status" value="1"/>
</dbReference>
<dbReference type="Pfam" id="PF12706">
    <property type="entry name" value="Lactamase_B_2"/>
    <property type="match status" value="1"/>
</dbReference>
<dbReference type="PANTHER" id="PTHR43546">
    <property type="entry name" value="UPF0173 METAL-DEPENDENT HYDROLASE MJ1163-RELATED"/>
    <property type="match status" value="1"/>
</dbReference>
<dbReference type="PROSITE" id="PS51318">
    <property type="entry name" value="TAT"/>
    <property type="match status" value="1"/>
</dbReference>
<proteinExistence type="predicted"/>
<protein>
    <submittedName>
        <fullName evidence="2">MBL fold metallo-hydrolase</fullName>
    </submittedName>
</protein>
<dbReference type="InterPro" id="IPR050114">
    <property type="entry name" value="UPF0173_UPF0282_UlaG_hydrolase"/>
</dbReference>
<comment type="caution">
    <text evidence="2">The sequence shown here is derived from an EMBL/GenBank/DDBJ whole genome shotgun (WGS) entry which is preliminary data.</text>
</comment>
<dbReference type="Proteomes" id="UP001500427">
    <property type="component" value="Unassembled WGS sequence"/>
</dbReference>
<dbReference type="InterPro" id="IPR001279">
    <property type="entry name" value="Metallo-B-lactamas"/>
</dbReference>
<feature type="domain" description="Metallo-beta-lactamase" evidence="1">
    <location>
        <begin position="74"/>
        <end position="300"/>
    </location>
</feature>
<reference evidence="3" key="1">
    <citation type="journal article" date="2019" name="Int. J. Syst. Evol. Microbiol.">
        <title>The Global Catalogue of Microorganisms (GCM) 10K type strain sequencing project: providing services to taxonomists for standard genome sequencing and annotation.</title>
        <authorList>
            <consortium name="The Broad Institute Genomics Platform"/>
            <consortium name="The Broad Institute Genome Sequencing Center for Infectious Disease"/>
            <person name="Wu L."/>
            <person name="Ma J."/>
        </authorList>
    </citation>
    <scope>NUCLEOTIDE SEQUENCE [LARGE SCALE GENOMIC DNA]</scope>
    <source>
        <strain evidence="3">JCM 17687</strain>
    </source>
</reference>
<dbReference type="InterPro" id="IPR036866">
    <property type="entry name" value="RibonucZ/Hydroxyglut_hydro"/>
</dbReference>
<organism evidence="2 3">
    <name type="scientific">Terrabacter aeriphilus</name>
    <dbReference type="NCBI Taxonomy" id="515662"/>
    <lineage>
        <taxon>Bacteria</taxon>
        <taxon>Bacillati</taxon>
        <taxon>Actinomycetota</taxon>
        <taxon>Actinomycetes</taxon>
        <taxon>Micrococcales</taxon>
        <taxon>Intrasporangiaceae</taxon>
        <taxon>Terrabacter</taxon>
    </lineage>
</organism>
<evidence type="ECO:0000313" key="2">
    <source>
        <dbReference type="EMBL" id="GAA5028159.1"/>
    </source>
</evidence>
<sequence length="350" mass="37279">MTLVVVAATLMAVNSDETTMTTPTGAGMRRRALLTGAGGLALAGAAGPAGPVAAVPVAADRPKHHGFTGFEWLGVAGWRVTTPTTTVLVDPYLSRFETGLGAGRLNPETRLHLDTAAVDAVLGVPGAPGSAVDAVFVTHTHWDHFADVPHIAATRGATVYTTLTGYHLGQSMGLPSRRLAVVKGSEELVVGDLVVRVVSARHSRSESGGLLFPGVRTQLPPRPETITELPEGDTLGFVLRRPGTRGGVLLLGASDYDDHELRGLDVDTVAMPVPSNDVTADYVARLLRALDLPRTVVLVHWDEFESPLRNPPTTDDRTRGRIREMTAEIRRVSPRSRVVQPNYLAPMALL</sequence>
<name>A0ABP9JFB7_9MICO</name>
<dbReference type="SUPFAM" id="SSF56281">
    <property type="entry name" value="Metallo-hydrolase/oxidoreductase"/>
    <property type="match status" value="1"/>
</dbReference>
<evidence type="ECO:0000259" key="1">
    <source>
        <dbReference type="SMART" id="SM00849"/>
    </source>
</evidence>
<dbReference type="InterPro" id="IPR006311">
    <property type="entry name" value="TAT_signal"/>
</dbReference>
<dbReference type="SMART" id="SM00849">
    <property type="entry name" value="Lactamase_B"/>
    <property type="match status" value="1"/>
</dbReference>
<gene>
    <name evidence="2" type="ORF">GCM10023258_23470</name>
</gene>
<keyword evidence="3" id="KW-1185">Reference proteome</keyword>
<evidence type="ECO:0000313" key="3">
    <source>
        <dbReference type="Proteomes" id="UP001500427"/>
    </source>
</evidence>
<dbReference type="EMBL" id="BAABIW010000016">
    <property type="protein sequence ID" value="GAA5028159.1"/>
    <property type="molecule type" value="Genomic_DNA"/>
</dbReference>
<dbReference type="Gene3D" id="3.60.15.10">
    <property type="entry name" value="Ribonuclease Z/Hydroxyacylglutathione hydrolase-like"/>
    <property type="match status" value="1"/>
</dbReference>
<dbReference type="CDD" id="cd06262">
    <property type="entry name" value="metallo-hydrolase-like_MBL-fold"/>
    <property type="match status" value="1"/>
</dbReference>
<accession>A0ABP9JFB7</accession>